<accession>A0A452FC53</accession>
<dbReference type="Gene3D" id="1.20.1070.10">
    <property type="entry name" value="Rhodopsin 7-helix transmembrane proteins"/>
    <property type="match status" value="1"/>
</dbReference>
<feature type="transmembrane region" description="Helical" evidence="13">
    <location>
        <begin position="130"/>
        <end position="152"/>
    </location>
</feature>
<name>A0A452FC53_CAPHI</name>
<gene>
    <name evidence="15" type="primary">OR4A15</name>
</gene>
<dbReference type="FunFam" id="1.10.1220.70:FF:000001">
    <property type="entry name" value="Olfactory receptor"/>
    <property type="match status" value="1"/>
</dbReference>
<keyword evidence="9" id="KW-0297">G-protein coupled receptor</keyword>
<dbReference type="InterPro" id="IPR000725">
    <property type="entry name" value="Olfact_rcpt"/>
</dbReference>
<evidence type="ECO:0000256" key="8">
    <source>
        <dbReference type="ARBA" id="ARBA00022989"/>
    </source>
</evidence>
<keyword evidence="8 13" id="KW-1133">Transmembrane helix</keyword>
<dbReference type="InterPro" id="IPR000276">
    <property type="entry name" value="GPCR_Rhodpsn"/>
</dbReference>
<dbReference type="GO" id="GO:0005886">
    <property type="term" value="C:plasma membrane"/>
    <property type="evidence" value="ECO:0007669"/>
    <property type="project" value="UniProtKB-SubCell"/>
</dbReference>
<keyword evidence="5" id="KW-0716">Sensory transduction</keyword>
<sequence length="305" mass="34323">MENRNNVTELVLLGLTQNPEMQKVLFVLFLLTYIATILGNLIIMVTIAASRSLGSPMYFFLASLSFIDPVYSTTVTLKMITDLLHEEKTISFQSCMTQVFIDHLFAGAEGILLVVMAYDQYVAISKPLHYLIIMNQAVCVLMLLVAWTGGFLHSLVQLLYISHLPFCGPNVIDNIVCDIYPLLKLTCFDTHLTGFFMTANGGTICTVVFFILLVSYGVILQSLKTHGLEENHKALSTCGSHFTVVVLFFVPCIFTYMRPVATYPVDKWVAVFFAILTPMLNPIIYTVRNTEVKNAMMNLMKRRIK</sequence>
<feature type="transmembrane region" description="Helical" evidence="13">
    <location>
        <begin position="201"/>
        <end position="223"/>
    </location>
</feature>
<evidence type="ECO:0000256" key="2">
    <source>
        <dbReference type="ARBA" id="ARBA00004651"/>
    </source>
</evidence>
<evidence type="ECO:0000256" key="11">
    <source>
        <dbReference type="ARBA" id="ARBA00023170"/>
    </source>
</evidence>
<dbReference type="EMBL" id="LWLT01000015">
    <property type="status" value="NOT_ANNOTATED_CDS"/>
    <property type="molecule type" value="Genomic_DNA"/>
</dbReference>
<dbReference type="Proteomes" id="UP000291000">
    <property type="component" value="Chromosome 15"/>
</dbReference>
<keyword evidence="12" id="KW-0807">Transducer</keyword>
<reference evidence="15" key="2">
    <citation type="submission" date="2025-08" db="UniProtKB">
        <authorList>
            <consortium name="Ensembl"/>
        </authorList>
    </citation>
    <scope>IDENTIFICATION</scope>
</reference>
<keyword evidence="7" id="KW-0552">Olfaction</keyword>
<dbReference type="AlphaFoldDB" id="A0A452FC53"/>
<dbReference type="Ensembl" id="ENSCHIT00000029697.1">
    <property type="protein sequence ID" value="ENSCHIP00000021840.1"/>
    <property type="gene ID" value="ENSCHIG00000020045.1"/>
</dbReference>
<keyword evidence="4" id="KW-1003">Cell membrane</keyword>
<feature type="transmembrane region" description="Helical" evidence="13">
    <location>
        <begin position="100"/>
        <end position="118"/>
    </location>
</feature>
<dbReference type="CDD" id="cd15939">
    <property type="entry name" value="7tmA_OR4A-like"/>
    <property type="match status" value="1"/>
</dbReference>
<evidence type="ECO:0000313" key="16">
    <source>
        <dbReference type="Proteomes" id="UP000291000"/>
    </source>
</evidence>
<evidence type="ECO:0000256" key="4">
    <source>
        <dbReference type="ARBA" id="ARBA00022475"/>
    </source>
</evidence>
<evidence type="ECO:0000256" key="7">
    <source>
        <dbReference type="ARBA" id="ARBA00022725"/>
    </source>
</evidence>
<protein>
    <submittedName>
        <fullName evidence="15">Olfactory receptor family 4 subfamily A member 15</fullName>
    </submittedName>
</protein>
<evidence type="ECO:0000256" key="5">
    <source>
        <dbReference type="ARBA" id="ARBA00022606"/>
    </source>
</evidence>
<dbReference type="OMA" id="HGLEENH"/>
<proteinExistence type="inferred from homology"/>
<keyword evidence="6 13" id="KW-0812">Transmembrane</keyword>
<dbReference type="PROSITE" id="PS50262">
    <property type="entry name" value="G_PROTEIN_RECEP_F1_2"/>
    <property type="match status" value="1"/>
</dbReference>
<dbReference type="PRINTS" id="PR00245">
    <property type="entry name" value="OLFACTORYR"/>
</dbReference>
<keyword evidence="10 13" id="KW-0472">Membrane</keyword>
<dbReference type="SUPFAM" id="SSF81321">
    <property type="entry name" value="Family A G protein-coupled receptor-like"/>
    <property type="match status" value="1"/>
</dbReference>
<comment type="similarity">
    <text evidence="3">Belongs to the G-protein coupled receptor 1 family.</text>
</comment>
<reference evidence="15" key="3">
    <citation type="submission" date="2025-09" db="UniProtKB">
        <authorList>
            <consortium name="Ensembl"/>
        </authorList>
    </citation>
    <scope>IDENTIFICATION</scope>
</reference>
<dbReference type="GeneTree" id="ENSGT00940000163528"/>
<dbReference type="Pfam" id="PF13853">
    <property type="entry name" value="7tm_4"/>
    <property type="match status" value="1"/>
</dbReference>
<comment type="function">
    <text evidence="1">Putative odorant or sperm cell receptor.</text>
</comment>
<reference evidence="15 16" key="1">
    <citation type="submission" date="2016-04" db="EMBL/GenBank/DDBJ databases">
        <title>Polished mammalian reference genomes with single-molecule sequencing and chromosome conformation capture applied to the Capra hircus genome.</title>
        <authorList>
            <person name="Bickhart D.M."/>
            <person name="Koren S."/>
            <person name="Rosen B."/>
            <person name="Hastie A."/>
            <person name="Liachko I."/>
            <person name="Sullivan S.T."/>
            <person name="Burton J."/>
            <person name="Sayre B.L."/>
            <person name="Huson H.J."/>
            <person name="Lee J."/>
            <person name="Lam E."/>
            <person name="Kelley C.M."/>
            <person name="Hutchison J.L."/>
            <person name="Zhou Y."/>
            <person name="Sun J."/>
            <person name="Crisa A."/>
            <person name="Schwartz J.C."/>
            <person name="Hammond J.A."/>
            <person name="Schroeder S.G."/>
            <person name="Liu G.E."/>
            <person name="Dunham M."/>
            <person name="Shendure J."/>
            <person name="Sonstegard T.S."/>
            <person name="Phillippy A.M."/>
            <person name="Van Tassell C.P."/>
            <person name="Smith T.P."/>
        </authorList>
    </citation>
    <scope>NUCLEOTIDE SEQUENCE [LARGE SCALE GENOMIC DNA]</scope>
</reference>
<evidence type="ECO:0000256" key="9">
    <source>
        <dbReference type="ARBA" id="ARBA00023040"/>
    </source>
</evidence>
<evidence type="ECO:0000259" key="14">
    <source>
        <dbReference type="PROSITE" id="PS50262"/>
    </source>
</evidence>
<keyword evidence="11" id="KW-0675">Receptor</keyword>
<evidence type="ECO:0000256" key="1">
    <source>
        <dbReference type="ARBA" id="ARBA00003929"/>
    </source>
</evidence>
<organism evidence="15 16">
    <name type="scientific">Capra hircus</name>
    <name type="common">Goat</name>
    <dbReference type="NCBI Taxonomy" id="9925"/>
    <lineage>
        <taxon>Eukaryota</taxon>
        <taxon>Metazoa</taxon>
        <taxon>Chordata</taxon>
        <taxon>Craniata</taxon>
        <taxon>Vertebrata</taxon>
        <taxon>Euteleostomi</taxon>
        <taxon>Mammalia</taxon>
        <taxon>Eutheria</taxon>
        <taxon>Laurasiatheria</taxon>
        <taxon>Artiodactyla</taxon>
        <taxon>Ruminantia</taxon>
        <taxon>Pecora</taxon>
        <taxon>Bovidae</taxon>
        <taxon>Caprinae</taxon>
        <taxon>Capra</taxon>
    </lineage>
</organism>
<evidence type="ECO:0000256" key="13">
    <source>
        <dbReference type="SAM" id="Phobius"/>
    </source>
</evidence>
<keyword evidence="16" id="KW-1185">Reference proteome</keyword>
<evidence type="ECO:0000256" key="10">
    <source>
        <dbReference type="ARBA" id="ARBA00023136"/>
    </source>
</evidence>
<feature type="transmembrane region" description="Helical" evidence="13">
    <location>
        <begin position="24"/>
        <end position="45"/>
    </location>
</feature>
<evidence type="ECO:0000313" key="15">
    <source>
        <dbReference type="Ensembl" id="ENSCHIP00000021840.1"/>
    </source>
</evidence>
<evidence type="ECO:0000256" key="3">
    <source>
        <dbReference type="ARBA" id="ARBA00010663"/>
    </source>
</evidence>
<dbReference type="GO" id="GO:0004984">
    <property type="term" value="F:olfactory receptor activity"/>
    <property type="evidence" value="ECO:0007669"/>
    <property type="project" value="InterPro"/>
</dbReference>
<feature type="transmembrane region" description="Helical" evidence="13">
    <location>
        <begin position="268"/>
        <end position="287"/>
    </location>
</feature>
<dbReference type="PRINTS" id="PR00237">
    <property type="entry name" value="GPCRRHODOPSN"/>
</dbReference>
<evidence type="ECO:0000256" key="12">
    <source>
        <dbReference type="ARBA" id="ARBA00023224"/>
    </source>
</evidence>
<comment type="subcellular location">
    <subcellularLocation>
        <location evidence="2">Cell membrane</location>
        <topology evidence="2">Multi-pass membrane protein</topology>
    </subcellularLocation>
</comment>
<dbReference type="GO" id="GO:0004930">
    <property type="term" value="F:G protein-coupled receptor activity"/>
    <property type="evidence" value="ECO:0007669"/>
    <property type="project" value="UniProtKB-KW"/>
</dbReference>
<dbReference type="FunFam" id="1.20.1070.10:FF:000007">
    <property type="entry name" value="Olfactory receptor"/>
    <property type="match status" value="1"/>
</dbReference>
<dbReference type="InterPro" id="IPR050427">
    <property type="entry name" value="Olfactory_Receptors"/>
</dbReference>
<feature type="transmembrane region" description="Helical" evidence="13">
    <location>
        <begin position="235"/>
        <end position="256"/>
    </location>
</feature>
<evidence type="ECO:0000256" key="6">
    <source>
        <dbReference type="ARBA" id="ARBA00022692"/>
    </source>
</evidence>
<feature type="domain" description="G-protein coupled receptors family 1 profile" evidence="14">
    <location>
        <begin position="39"/>
        <end position="285"/>
    </location>
</feature>
<dbReference type="InterPro" id="IPR017452">
    <property type="entry name" value="GPCR_Rhodpsn_7TM"/>
</dbReference>
<dbReference type="PANTHER" id="PTHR48002">
    <property type="entry name" value="OLFACTORY RECEPTOR"/>
    <property type="match status" value="1"/>
</dbReference>